<dbReference type="EMBL" id="AZCT01000002">
    <property type="protein sequence ID" value="KRK13125.1"/>
    <property type="molecule type" value="Genomic_DNA"/>
</dbReference>
<keyword evidence="1" id="KW-0472">Membrane</keyword>
<accession>A0A0R1EUX3</accession>
<sequence>MENVFHATPNSVWTNLLERSALKPRPIAVLTAMMNMVYFLASLIFNFHYTPLQVKDSRI</sequence>
<protein>
    <submittedName>
        <fullName evidence="2">Uncharacterized protein</fullName>
    </submittedName>
</protein>
<dbReference type="AlphaFoldDB" id="A0A0R1EUX3"/>
<evidence type="ECO:0000313" key="3">
    <source>
        <dbReference type="Proteomes" id="UP000051984"/>
    </source>
</evidence>
<feature type="transmembrane region" description="Helical" evidence="1">
    <location>
        <begin position="27"/>
        <end position="49"/>
    </location>
</feature>
<evidence type="ECO:0000313" key="2">
    <source>
        <dbReference type="EMBL" id="KRK13125.1"/>
    </source>
</evidence>
<evidence type="ECO:0000256" key="1">
    <source>
        <dbReference type="SAM" id="Phobius"/>
    </source>
</evidence>
<keyword evidence="1" id="KW-0812">Transmembrane</keyword>
<keyword evidence="1" id="KW-1133">Transmembrane helix</keyword>
<gene>
    <name evidence="2" type="ORF">FD51_GL001318</name>
</gene>
<dbReference type="Proteomes" id="UP000051984">
    <property type="component" value="Unassembled WGS sequence"/>
</dbReference>
<name>A0A0R1EUX3_LACZE</name>
<proteinExistence type="predicted"/>
<organism evidence="2 3">
    <name type="scientific">Lacticaseibacillus zeae DSM 20178 = KCTC 3804</name>
    <dbReference type="NCBI Taxonomy" id="1423816"/>
    <lineage>
        <taxon>Bacteria</taxon>
        <taxon>Bacillati</taxon>
        <taxon>Bacillota</taxon>
        <taxon>Bacilli</taxon>
        <taxon>Lactobacillales</taxon>
        <taxon>Lactobacillaceae</taxon>
        <taxon>Lacticaseibacillus</taxon>
    </lineage>
</organism>
<reference evidence="2 3" key="1">
    <citation type="journal article" date="2015" name="Genome Announc.">
        <title>Expanding the biotechnology potential of lactobacilli through comparative genomics of 213 strains and associated genera.</title>
        <authorList>
            <person name="Sun Z."/>
            <person name="Harris H.M."/>
            <person name="McCann A."/>
            <person name="Guo C."/>
            <person name="Argimon S."/>
            <person name="Zhang W."/>
            <person name="Yang X."/>
            <person name="Jeffery I.B."/>
            <person name="Cooney J.C."/>
            <person name="Kagawa T.F."/>
            <person name="Liu W."/>
            <person name="Song Y."/>
            <person name="Salvetti E."/>
            <person name="Wrobel A."/>
            <person name="Rasinkangas P."/>
            <person name="Parkhill J."/>
            <person name="Rea M.C."/>
            <person name="O'Sullivan O."/>
            <person name="Ritari J."/>
            <person name="Douillard F.P."/>
            <person name="Paul Ross R."/>
            <person name="Yang R."/>
            <person name="Briner A.E."/>
            <person name="Felis G.E."/>
            <person name="de Vos W.M."/>
            <person name="Barrangou R."/>
            <person name="Klaenhammer T.R."/>
            <person name="Caufield P.W."/>
            <person name="Cui Y."/>
            <person name="Zhang H."/>
            <person name="O'Toole P.W."/>
        </authorList>
    </citation>
    <scope>NUCLEOTIDE SEQUENCE [LARGE SCALE GENOMIC DNA]</scope>
    <source>
        <strain evidence="2 3">DSM 20178</strain>
    </source>
</reference>
<comment type="caution">
    <text evidence="2">The sequence shown here is derived from an EMBL/GenBank/DDBJ whole genome shotgun (WGS) entry which is preliminary data.</text>
</comment>
<dbReference type="PATRIC" id="fig|1423816.3.peg.1378"/>